<proteinExistence type="predicted"/>
<accession>A0AAJ5X864</accession>
<organism evidence="7 8">
    <name type="scientific">Candidatus Andeanibacterium colombiense</name>
    <dbReference type="NCBI Taxonomy" id="3121345"/>
    <lineage>
        <taxon>Bacteria</taxon>
        <taxon>Pseudomonadati</taxon>
        <taxon>Pseudomonadota</taxon>
        <taxon>Alphaproteobacteria</taxon>
        <taxon>Sphingomonadales</taxon>
        <taxon>Sphingomonadaceae</taxon>
        <taxon>Candidatus Andeanibacterium</taxon>
    </lineage>
</organism>
<dbReference type="GO" id="GO:0042597">
    <property type="term" value="C:periplasmic space"/>
    <property type="evidence" value="ECO:0007669"/>
    <property type="project" value="UniProtKB-SubCell"/>
</dbReference>
<evidence type="ECO:0000256" key="3">
    <source>
        <dbReference type="ARBA" id="ARBA00022764"/>
    </source>
</evidence>
<keyword evidence="2" id="KW-0732">Signal</keyword>
<keyword evidence="3" id="KW-0574">Periplasm</keyword>
<dbReference type="InterPro" id="IPR008929">
    <property type="entry name" value="Chondroitin_lyas"/>
</dbReference>
<name>A0AAJ5X864_9SPHN</name>
<protein>
    <submittedName>
        <fullName evidence="7">Heparinase II/III family protein</fullName>
    </submittedName>
</protein>
<evidence type="ECO:0000313" key="7">
    <source>
        <dbReference type="EMBL" id="WEK45859.1"/>
    </source>
</evidence>
<feature type="domain" description="Heparinase II/III-like C-terminal" evidence="5">
    <location>
        <begin position="341"/>
        <end position="549"/>
    </location>
</feature>
<evidence type="ECO:0000259" key="6">
    <source>
        <dbReference type="Pfam" id="PF16889"/>
    </source>
</evidence>
<feature type="domain" description="Heparin-sulfate lyase N-terminal" evidence="6">
    <location>
        <begin position="160"/>
        <end position="322"/>
    </location>
</feature>
<dbReference type="PANTHER" id="PTHR39210:SF1">
    <property type="entry name" value="HEPARIN-SULFATE LYASE"/>
    <property type="match status" value="1"/>
</dbReference>
<dbReference type="InterPro" id="IPR012480">
    <property type="entry name" value="Hepar_II_III_C"/>
</dbReference>
<evidence type="ECO:0000256" key="4">
    <source>
        <dbReference type="ARBA" id="ARBA00023239"/>
    </source>
</evidence>
<evidence type="ECO:0000256" key="1">
    <source>
        <dbReference type="ARBA" id="ARBA00004418"/>
    </source>
</evidence>
<dbReference type="PANTHER" id="PTHR39210">
    <property type="entry name" value="HEPARIN-SULFATE LYASE"/>
    <property type="match status" value="1"/>
</dbReference>
<dbReference type="EMBL" id="CP119316">
    <property type="protein sequence ID" value="WEK45859.1"/>
    <property type="molecule type" value="Genomic_DNA"/>
</dbReference>
<keyword evidence="4" id="KW-0456">Lyase</keyword>
<dbReference type="InterPro" id="IPR031680">
    <property type="entry name" value="Hepar_II_III_N"/>
</dbReference>
<dbReference type="KEGG" id="acob:P0Y56_12595"/>
<dbReference type="Pfam" id="PF16889">
    <property type="entry name" value="Hepar_II_III_N"/>
    <property type="match status" value="1"/>
</dbReference>
<gene>
    <name evidence="7" type="ORF">P0Y56_12595</name>
</gene>
<comment type="subcellular location">
    <subcellularLocation>
        <location evidence="1">Periplasm</location>
    </subcellularLocation>
</comment>
<evidence type="ECO:0000259" key="5">
    <source>
        <dbReference type="Pfam" id="PF07940"/>
    </source>
</evidence>
<evidence type="ECO:0000256" key="2">
    <source>
        <dbReference type="ARBA" id="ARBA00022729"/>
    </source>
</evidence>
<dbReference type="Proteomes" id="UP001218362">
    <property type="component" value="Chromosome"/>
</dbReference>
<reference evidence="7" key="1">
    <citation type="submission" date="2023-03" db="EMBL/GenBank/DDBJ databases">
        <title>Andean soil-derived lignocellulolytic bacterial consortium as a source of novel taxa and putative plastic-active enzymes.</title>
        <authorList>
            <person name="Diaz-Garcia L."/>
            <person name="Chuvochina M."/>
            <person name="Feuerriegel G."/>
            <person name="Bunk B."/>
            <person name="Sproer C."/>
            <person name="Streit W.R."/>
            <person name="Rodriguez L.M."/>
            <person name="Overmann J."/>
            <person name="Jimenez D.J."/>
        </authorList>
    </citation>
    <scope>NUCLEOTIDE SEQUENCE</scope>
    <source>
        <strain evidence="7">MAG 26</strain>
    </source>
</reference>
<dbReference type="Gene3D" id="1.50.10.100">
    <property type="entry name" value="Chondroitin AC/alginate lyase"/>
    <property type="match status" value="1"/>
</dbReference>
<evidence type="ECO:0000313" key="8">
    <source>
        <dbReference type="Proteomes" id="UP001218362"/>
    </source>
</evidence>
<dbReference type="Pfam" id="PF07940">
    <property type="entry name" value="Hepar_II_III_C"/>
    <property type="match status" value="1"/>
</dbReference>
<dbReference type="Gene3D" id="2.70.98.70">
    <property type="match status" value="1"/>
</dbReference>
<dbReference type="AlphaFoldDB" id="A0AAJ5X864"/>
<dbReference type="GO" id="GO:0016829">
    <property type="term" value="F:lyase activity"/>
    <property type="evidence" value="ECO:0007669"/>
    <property type="project" value="UniProtKB-KW"/>
</dbReference>
<sequence>MDIGRVFRTTRHLTAEQWLYRFVCRGKFATMEKLPDLALKRFAKAAEAVPMPNPGASALAAVAVHVRQLQEAVHGRFADGISLGRFTFLGRTIDFGGLNLVEWRRDLGERNNPLWRMNLSYMGYLVPLFEKDARTALPIARGLLASMAAQNPWSSPGIFRDVWHPYSVSHRVINLLVCLQLLNEQAPELVSSASVLVDQIRLGAAFILGNLERDLQYNHLLKNYVCLAALASAAPGFAARVLQGTGASIKQQFLSDGGQAERAPMYHILSLLDLRILRDSSAFAGETQALIARTADASEAAVAGMVHPDGEVALFNDSWLGEGPSACDAVPGLTLSPHVPTRWLLPEAGYLRLAAGDDSVIMDFGPCGPDDNPGHAHADFLSLELSLAGKRLLVDTGTPTYTQGAKRDMLRSAASHNGPIREGLEPIEFWGSFRVGHRGYCHVLPVDGAMRFAAWQDGYIGHGTAVARAIELIPGKGILIADAWVGAPVGTAKVNFLIPGDWTMTGTRAIAGAAAIRFEVMVGALSAFEPAQHWLRFGEGRQAWRITLAPTAAEGVQTTLLWIAHDGAEQPVSEGRELREALVNAFLAVPAIGKLI</sequence>